<feature type="domain" description="HTH tetR-type" evidence="3">
    <location>
        <begin position="33"/>
        <end position="93"/>
    </location>
</feature>
<dbReference type="PANTHER" id="PTHR30055:SF146">
    <property type="entry name" value="HTH-TYPE TRANSCRIPTIONAL DUAL REGULATOR CECR"/>
    <property type="match status" value="1"/>
</dbReference>
<dbReference type="Proteomes" id="UP001549164">
    <property type="component" value="Unassembled WGS sequence"/>
</dbReference>
<proteinExistence type="predicted"/>
<keyword evidence="5" id="KW-1185">Reference proteome</keyword>
<organism evidence="4 5">
    <name type="scientific">Martelella mangrovi</name>
    <dbReference type="NCBI Taxonomy" id="1397477"/>
    <lineage>
        <taxon>Bacteria</taxon>
        <taxon>Pseudomonadati</taxon>
        <taxon>Pseudomonadota</taxon>
        <taxon>Alphaproteobacteria</taxon>
        <taxon>Hyphomicrobiales</taxon>
        <taxon>Aurantimonadaceae</taxon>
        <taxon>Martelella</taxon>
    </lineage>
</organism>
<dbReference type="PROSITE" id="PS50977">
    <property type="entry name" value="HTH_TETR_2"/>
    <property type="match status" value="1"/>
</dbReference>
<dbReference type="SUPFAM" id="SSF46689">
    <property type="entry name" value="Homeodomain-like"/>
    <property type="match status" value="1"/>
</dbReference>
<dbReference type="Pfam" id="PF14246">
    <property type="entry name" value="TetR_C_7"/>
    <property type="match status" value="1"/>
</dbReference>
<dbReference type="RefSeq" id="WP_354434498.1">
    <property type="nucleotide sequence ID" value="NZ_JBEPLY010000008.1"/>
</dbReference>
<dbReference type="PRINTS" id="PR00455">
    <property type="entry name" value="HTHTETR"/>
</dbReference>
<dbReference type="EMBL" id="JBEPLY010000008">
    <property type="protein sequence ID" value="MET3600590.1"/>
    <property type="molecule type" value="Genomic_DNA"/>
</dbReference>
<sequence>MGFATSKSRFCRRDEPKRHALRRMGRHAAGEDPAKRQQILEGARQVFMNVGFDAASMNDITRAAGVSKGTIYVYFENKGELFQTIILEAKQVIFEDLRATLNAEGPVEDILKRFSIRLASGMTCEETVKAMRIAIGVAERFPELVRSFFGDHPDNLVDTVSDFVAERTRLGELRAEDPRLAAIQLLELSTGHLWKRRLFGLMEAPPSEAELVEMADNAVALFLSGYAARA</sequence>
<name>A0ABV2ICE8_9HYPH</name>
<reference evidence="4 5" key="1">
    <citation type="submission" date="2024-06" db="EMBL/GenBank/DDBJ databases">
        <title>Genomic Encyclopedia of Type Strains, Phase IV (KMG-IV): sequencing the most valuable type-strain genomes for metagenomic binning, comparative biology and taxonomic classification.</title>
        <authorList>
            <person name="Goeker M."/>
        </authorList>
    </citation>
    <scope>NUCLEOTIDE SEQUENCE [LARGE SCALE GENOMIC DNA]</scope>
    <source>
        <strain evidence="4 5">DSM 28102</strain>
    </source>
</reference>
<keyword evidence="1 2" id="KW-0238">DNA-binding</keyword>
<evidence type="ECO:0000313" key="5">
    <source>
        <dbReference type="Proteomes" id="UP001549164"/>
    </source>
</evidence>
<comment type="caution">
    <text evidence="4">The sequence shown here is derived from an EMBL/GenBank/DDBJ whole genome shotgun (WGS) entry which is preliminary data.</text>
</comment>
<dbReference type="PROSITE" id="PS01081">
    <property type="entry name" value="HTH_TETR_1"/>
    <property type="match status" value="1"/>
</dbReference>
<dbReference type="Gene3D" id="1.10.10.60">
    <property type="entry name" value="Homeodomain-like"/>
    <property type="match status" value="1"/>
</dbReference>
<dbReference type="InterPro" id="IPR036271">
    <property type="entry name" value="Tet_transcr_reg_TetR-rel_C_sf"/>
</dbReference>
<dbReference type="InterPro" id="IPR001647">
    <property type="entry name" value="HTH_TetR"/>
</dbReference>
<dbReference type="InterPro" id="IPR009057">
    <property type="entry name" value="Homeodomain-like_sf"/>
</dbReference>
<dbReference type="SUPFAM" id="SSF48498">
    <property type="entry name" value="Tetracyclin repressor-like, C-terminal domain"/>
    <property type="match status" value="1"/>
</dbReference>
<protein>
    <submittedName>
        <fullName evidence="4">AcrR family transcriptional regulator</fullName>
    </submittedName>
</protein>
<dbReference type="PANTHER" id="PTHR30055">
    <property type="entry name" value="HTH-TYPE TRANSCRIPTIONAL REGULATOR RUTR"/>
    <property type="match status" value="1"/>
</dbReference>
<gene>
    <name evidence="4" type="ORF">ABID12_002540</name>
</gene>
<dbReference type="Pfam" id="PF00440">
    <property type="entry name" value="TetR_N"/>
    <property type="match status" value="1"/>
</dbReference>
<evidence type="ECO:0000256" key="1">
    <source>
        <dbReference type="ARBA" id="ARBA00023125"/>
    </source>
</evidence>
<dbReference type="InterPro" id="IPR039536">
    <property type="entry name" value="TetR_C_Proteobacteria"/>
</dbReference>
<evidence type="ECO:0000259" key="3">
    <source>
        <dbReference type="PROSITE" id="PS50977"/>
    </source>
</evidence>
<evidence type="ECO:0000256" key="2">
    <source>
        <dbReference type="PROSITE-ProRule" id="PRU00335"/>
    </source>
</evidence>
<evidence type="ECO:0000313" key="4">
    <source>
        <dbReference type="EMBL" id="MET3600590.1"/>
    </source>
</evidence>
<dbReference type="InterPro" id="IPR050109">
    <property type="entry name" value="HTH-type_TetR-like_transc_reg"/>
</dbReference>
<dbReference type="Gene3D" id="1.10.357.10">
    <property type="entry name" value="Tetracycline Repressor, domain 2"/>
    <property type="match status" value="1"/>
</dbReference>
<accession>A0ABV2ICE8</accession>
<feature type="DNA-binding region" description="H-T-H motif" evidence="2">
    <location>
        <begin position="56"/>
        <end position="75"/>
    </location>
</feature>
<dbReference type="InterPro" id="IPR023772">
    <property type="entry name" value="DNA-bd_HTH_TetR-type_CS"/>
</dbReference>